<keyword evidence="2" id="KW-0472">Membrane</keyword>
<sequence length="231" mass="24757">MTDQTSRTDEAPPPAAPAQAPAAEGPYEVTPGVYKRLTTGLGGYTLAMLACLLMAGVVVLLTPKDETETLPTADYGGHLLTLRNEAPYTPYAPENLPVMWRATSSRLTGLGEADKPVAWHLGMVTPSDEYAALEQSDERPVSEYLWRMTNSREPVGVQQVAGQTWQRYYRKDKDQRSLVRTLPDVTLVVTGTASYEELGVLAASLRPQPRNASPSATPATPGATASPTAGG</sequence>
<evidence type="ECO:0008006" key="5">
    <source>
        <dbReference type="Google" id="ProtNLM"/>
    </source>
</evidence>
<feature type="region of interest" description="Disordered" evidence="1">
    <location>
        <begin position="206"/>
        <end position="231"/>
    </location>
</feature>
<protein>
    <recommendedName>
        <fullName evidence="5">DUF4245 domain-containing protein</fullName>
    </recommendedName>
</protein>
<feature type="compositionally biased region" description="Low complexity" evidence="1">
    <location>
        <begin position="212"/>
        <end position="231"/>
    </location>
</feature>
<evidence type="ECO:0000313" key="4">
    <source>
        <dbReference type="Proteomes" id="UP000539313"/>
    </source>
</evidence>
<dbReference type="EMBL" id="JACJII010000001">
    <property type="protein sequence ID" value="MBA9003715.1"/>
    <property type="molecule type" value="Genomic_DNA"/>
</dbReference>
<reference evidence="3 4" key="1">
    <citation type="submission" date="2020-08" db="EMBL/GenBank/DDBJ databases">
        <title>Sequencing the genomes of 1000 actinobacteria strains.</title>
        <authorList>
            <person name="Klenk H.-P."/>
        </authorList>
    </citation>
    <scope>NUCLEOTIDE SEQUENCE [LARGE SCALE GENOMIC DNA]</scope>
    <source>
        <strain evidence="3 4">DSM 45823</strain>
    </source>
</reference>
<feature type="compositionally biased region" description="Basic and acidic residues" evidence="1">
    <location>
        <begin position="1"/>
        <end position="10"/>
    </location>
</feature>
<dbReference type="InterPro" id="IPR025339">
    <property type="entry name" value="DUF4245"/>
</dbReference>
<feature type="transmembrane region" description="Helical" evidence="2">
    <location>
        <begin position="41"/>
        <end position="61"/>
    </location>
</feature>
<feature type="region of interest" description="Disordered" evidence="1">
    <location>
        <begin position="1"/>
        <end position="25"/>
    </location>
</feature>
<evidence type="ECO:0000256" key="1">
    <source>
        <dbReference type="SAM" id="MobiDB-lite"/>
    </source>
</evidence>
<dbReference type="Pfam" id="PF14030">
    <property type="entry name" value="DUF4245"/>
    <property type="match status" value="1"/>
</dbReference>
<evidence type="ECO:0000313" key="3">
    <source>
        <dbReference type="EMBL" id="MBA9003715.1"/>
    </source>
</evidence>
<keyword evidence="2" id="KW-1133">Transmembrane helix</keyword>
<dbReference type="Proteomes" id="UP000539313">
    <property type="component" value="Unassembled WGS sequence"/>
</dbReference>
<evidence type="ECO:0000256" key="2">
    <source>
        <dbReference type="SAM" id="Phobius"/>
    </source>
</evidence>
<name>A0A7W3MXI5_9ACTN</name>
<dbReference type="RefSeq" id="WP_312881006.1">
    <property type="nucleotide sequence ID" value="NZ_JACJII010000001.1"/>
</dbReference>
<organism evidence="3 4">
    <name type="scientific">Thermomonospora cellulosilytica</name>
    <dbReference type="NCBI Taxonomy" id="1411118"/>
    <lineage>
        <taxon>Bacteria</taxon>
        <taxon>Bacillati</taxon>
        <taxon>Actinomycetota</taxon>
        <taxon>Actinomycetes</taxon>
        <taxon>Streptosporangiales</taxon>
        <taxon>Thermomonosporaceae</taxon>
        <taxon>Thermomonospora</taxon>
    </lineage>
</organism>
<proteinExistence type="predicted"/>
<accession>A0A7W3MXI5</accession>
<comment type="caution">
    <text evidence="3">The sequence shown here is derived from an EMBL/GenBank/DDBJ whole genome shotgun (WGS) entry which is preliminary data.</text>
</comment>
<dbReference type="AlphaFoldDB" id="A0A7W3MXI5"/>
<keyword evidence="4" id="KW-1185">Reference proteome</keyword>
<gene>
    <name evidence="3" type="ORF">HNR21_002597</name>
</gene>
<keyword evidence="2" id="KW-0812">Transmembrane</keyword>